<dbReference type="Proteomes" id="UP001296873">
    <property type="component" value="Unassembled WGS sequence"/>
</dbReference>
<protein>
    <submittedName>
        <fullName evidence="2">Uncharacterized protein</fullName>
    </submittedName>
</protein>
<dbReference type="EMBL" id="NRRL01000009">
    <property type="protein sequence ID" value="MBK1667593.1"/>
    <property type="molecule type" value="Genomic_DNA"/>
</dbReference>
<name>A0ABS1DDC1_9PROT</name>
<reference evidence="2 3" key="1">
    <citation type="journal article" date="2020" name="Microorganisms">
        <title>Osmotic Adaptation and Compatible Solute Biosynthesis of Phototrophic Bacteria as Revealed from Genome Analyses.</title>
        <authorList>
            <person name="Imhoff J.F."/>
            <person name="Rahn T."/>
            <person name="Kunzel S."/>
            <person name="Keller A."/>
            <person name="Neulinger S.C."/>
        </authorList>
    </citation>
    <scope>NUCLEOTIDE SEQUENCE [LARGE SCALE GENOMIC DNA]</scope>
    <source>
        <strain evidence="2 3">DSM 9895</strain>
    </source>
</reference>
<feature type="transmembrane region" description="Helical" evidence="1">
    <location>
        <begin position="48"/>
        <end position="67"/>
    </location>
</feature>
<sequence>MSNWRKKLDDLAGGSLDFFNLAVALILFGLGSLAVAGMLAVVAREQGLPGYVGLLVVIAGWVVFVLYRRNAKDG</sequence>
<evidence type="ECO:0000313" key="3">
    <source>
        <dbReference type="Proteomes" id="UP001296873"/>
    </source>
</evidence>
<keyword evidence="1" id="KW-0472">Membrane</keyword>
<accession>A0ABS1DDC1</accession>
<evidence type="ECO:0000256" key="1">
    <source>
        <dbReference type="SAM" id="Phobius"/>
    </source>
</evidence>
<keyword evidence="3" id="KW-1185">Reference proteome</keyword>
<organism evidence="2 3">
    <name type="scientific">Rhodovibrio sodomensis</name>
    <dbReference type="NCBI Taxonomy" id="1088"/>
    <lineage>
        <taxon>Bacteria</taxon>
        <taxon>Pseudomonadati</taxon>
        <taxon>Pseudomonadota</taxon>
        <taxon>Alphaproteobacteria</taxon>
        <taxon>Rhodospirillales</taxon>
        <taxon>Rhodovibrionaceae</taxon>
        <taxon>Rhodovibrio</taxon>
    </lineage>
</organism>
<keyword evidence="1" id="KW-0812">Transmembrane</keyword>
<proteinExistence type="predicted"/>
<keyword evidence="1" id="KW-1133">Transmembrane helix</keyword>
<comment type="caution">
    <text evidence="2">The sequence shown here is derived from an EMBL/GenBank/DDBJ whole genome shotgun (WGS) entry which is preliminary data.</text>
</comment>
<gene>
    <name evidence="2" type="ORF">CKO28_06045</name>
</gene>
<evidence type="ECO:0000313" key="2">
    <source>
        <dbReference type="EMBL" id="MBK1667593.1"/>
    </source>
</evidence>
<feature type="transmembrane region" description="Helical" evidence="1">
    <location>
        <begin position="21"/>
        <end position="42"/>
    </location>
</feature>